<organism evidence="2 3">
    <name type="scientific">Lasiodiplodia theobromae</name>
    <dbReference type="NCBI Taxonomy" id="45133"/>
    <lineage>
        <taxon>Eukaryota</taxon>
        <taxon>Fungi</taxon>
        <taxon>Dikarya</taxon>
        <taxon>Ascomycota</taxon>
        <taxon>Pezizomycotina</taxon>
        <taxon>Dothideomycetes</taxon>
        <taxon>Dothideomycetes incertae sedis</taxon>
        <taxon>Botryosphaeriales</taxon>
        <taxon>Botryosphaeriaceae</taxon>
        <taxon>Lasiodiplodia</taxon>
    </lineage>
</organism>
<accession>A0A5N5DQ86</accession>
<protein>
    <submittedName>
        <fullName evidence="2">Uncharacterized protein</fullName>
    </submittedName>
</protein>
<dbReference type="Proteomes" id="UP000325902">
    <property type="component" value="Unassembled WGS sequence"/>
</dbReference>
<sequence>MEPVDTPRHTLKPVSPVDTPRPTSNPTLPYQQATTPLTATALEKLDSEQGLKKERPGVSETDSLRRATSQTEEAASDIDAMSLENDSQEDQASSIAPDTEEPLQDLNDTAYLEPPFDSTWNEFEPKYLEWKEWKDERDARIAQFLQHLAVGTDIQIDTPLDPHDNAK</sequence>
<gene>
    <name evidence="2" type="ORF">DBV05_g2418</name>
</gene>
<keyword evidence="3" id="KW-1185">Reference proteome</keyword>
<feature type="region of interest" description="Disordered" evidence="1">
    <location>
        <begin position="1"/>
        <end position="103"/>
    </location>
</feature>
<evidence type="ECO:0000313" key="2">
    <source>
        <dbReference type="EMBL" id="KAB2579062.1"/>
    </source>
</evidence>
<proteinExistence type="predicted"/>
<feature type="compositionally biased region" description="Basic and acidic residues" evidence="1">
    <location>
        <begin position="43"/>
        <end position="65"/>
    </location>
</feature>
<evidence type="ECO:0000256" key="1">
    <source>
        <dbReference type="SAM" id="MobiDB-lite"/>
    </source>
</evidence>
<evidence type="ECO:0000313" key="3">
    <source>
        <dbReference type="Proteomes" id="UP000325902"/>
    </source>
</evidence>
<reference evidence="2 3" key="1">
    <citation type="journal article" date="2019" name="Sci. Rep.">
        <title>A multi-omics analysis of the grapevine pathogen Lasiodiplodia theobromae reveals that temperature affects the expression of virulence- and pathogenicity-related genes.</title>
        <authorList>
            <person name="Felix C."/>
            <person name="Meneses R."/>
            <person name="Goncalves M.F.M."/>
            <person name="Tilleman L."/>
            <person name="Duarte A.S."/>
            <person name="Jorrin-Novo J.V."/>
            <person name="Van de Peer Y."/>
            <person name="Deforce D."/>
            <person name="Van Nieuwerburgh F."/>
            <person name="Esteves A.C."/>
            <person name="Alves A."/>
        </authorList>
    </citation>
    <scope>NUCLEOTIDE SEQUENCE [LARGE SCALE GENOMIC DNA]</scope>
    <source>
        <strain evidence="2 3">LA-SOL3</strain>
    </source>
</reference>
<dbReference type="AlphaFoldDB" id="A0A5N5DQ86"/>
<comment type="caution">
    <text evidence="2">The sequence shown here is derived from an EMBL/GenBank/DDBJ whole genome shotgun (WGS) entry which is preliminary data.</text>
</comment>
<dbReference type="EMBL" id="VCHE01000009">
    <property type="protein sequence ID" value="KAB2579062.1"/>
    <property type="molecule type" value="Genomic_DNA"/>
</dbReference>
<feature type="compositionally biased region" description="Polar residues" evidence="1">
    <location>
        <begin position="21"/>
        <end position="32"/>
    </location>
</feature>
<name>A0A5N5DQ86_9PEZI</name>
<feature type="compositionally biased region" description="Low complexity" evidence="1">
    <location>
        <begin position="33"/>
        <end position="42"/>
    </location>
</feature>